<organism evidence="8 9">
    <name type="scientific">Psilocybe cf. subviscida</name>
    <dbReference type="NCBI Taxonomy" id="2480587"/>
    <lineage>
        <taxon>Eukaryota</taxon>
        <taxon>Fungi</taxon>
        <taxon>Dikarya</taxon>
        <taxon>Basidiomycota</taxon>
        <taxon>Agaricomycotina</taxon>
        <taxon>Agaricomycetes</taxon>
        <taxon>Agaricomycetidae</taxon>
        <taxon>Agaricales</taxon>
        <taxon>Agaricineae</taxon>
        <taxon>Strophariaceae</taxon>
        <taxon>Psilocybe</taxon>
    </lineage>
</organism>
<feature type="compositionally biased region" description="Basic and acidic residues" evidence="5">
    <location>
        <begin position="326"/>
        <end position="345"/>
    </location>
</feature>
<proteinExistence type="predicted"/>
<dbReference type="GO" id="GO:0005654">
    <property type="term" value="C:nucleoplasm"/>
    <property type="evidence" value="ECO:0007669"/>
    <property type="project" value="TreeGrafter"/>
</dbReference>
<dbReference type="PROSITE" id="PS50158">
    <property type="entry name" value="ZF_CCHC"/>
    <property type="match status" value="1"/>
</dbReference>
<dbReference type="GO" id="GO:0005737">
    <property type="term" value="C:cytoplasm"/>
    <property type="evidence" value="ECO:0007669"/>
    <property type="project" value="TreeGrafter"/>
</dbReference>
<keyword evidence="2 4" id="KW-0694">RNA-binding</keyword>
<keyword evidence="1" id="KW-0507">mRNA processing</keyword>
<comment type="caution">
    <text evidence="8">The sequence shown here is derived from an EMBL/GenBank/DDBJ whole genome shotgun (WGS) entry which is preliminary data.</text>
</comment>
<evidence type="ECO:0000256" key="1">
    <source>
        <dbReference type="ARBA" id="ARBA00022664"/>
    </source>
</evidence>
<dbReference type="SUPFAM" id="SSF57756">
    <property type="entry name" value="Retrovirus zinc finger-like domains"/>
    <property type="match status" value="1"/>
</dbReference>
<feature type="compositionally biased region" description="Basic and acidic residues" evidence="5">
    <location>
        <begin position="226"/>
        <end position="239"/>
    </location>
</feature>
<dbReference type="SMART" id="SM00343">
    <property type="entry name" value="ZnF_C2HC"/>
    <property type="match status" value="1"/>
</dbReference>
<dbReference type="CDD" id="cd00590">
    <property type="entry name" value="RRM_SF"/>
    <property type="match status" value="1"/>
</dbReference>
<feature type="domain" description="CCHC-type" evidence="7">
    <location>
        <begin position="159"/>
        <end position="174"/>
    </location>
</feature>
<evidence type="ECO:0000259" key="7">
    <source>
        <dbReference type="PROSITE" id="PS50158"/>
    </source>
</evidence>
<feature type="region of interest" description="Disordered" evidence="5">
    <location>
        <begin position="170"/>
        <end position="432"/>
    </location>
</feature>
<dbReference type="InterPro" id="IPR012677">
    <property type="entry name" value="Nucleotide-bd_a/b_plait_sf"/>
</dbReference>
<dbReference type="InterPro" id="IPR035979">
    <property type="entry name" value="RBD_domain_sf"/>
</dbReference>
<feature type="compositionally biased region" description="Pro residues" evidence="5">
    <location>
        <begin position="175"/>
        <end position="184"/>
    </location>
</feature>
<dbReference type="InterPro" id="IPR000504">
    <property type="entry name" value="RRM_dom"/>
</dbReference>
<feature type="compositionally biased region" description="Basic and acidic residues" evidence="5">
    <location>
        <begin position="190"/>
        <end position="216"/>
    </location>
</feature>
<name>A0A8H5EU04_9AGAR</name>
<dbReference type="InterPro" id="IPR036875">
    <property type="entry name" value="Znf_CCHC_sf"/>
</dbReference>
<dbReference type="InterPro" id="IPR001878">
    <property type="entry name" value="Znf_CCHC"/>
</dbReference>
<dbReference type="GO" id="GO:0003723">
    <property type="term" value="F:RNA binding"/>
    <property type="evidence" value="ECO:0007669"/>
    <property type="project" value="UniProtKB-UniRule"/>
</dbReference>
<evidence type="ECO:0000313" key="9">
    <source>
        <dbReference type="Proteomes" id="UP000567179"/>
    </source>
</evidence>
<dbReference type="PANTHER" id="PTHR15481">
    <property type="entry name" value="RIBONUCLEIC ACID BINDING PROTEIN S1"/>
    <property type="match status" value="1"/>
</dbReference>
<evidence type="ECO:0000259" key="6">
    <source>
        <dbReference type="PROSITE" id="PS50102"/>
    </source>
</evidence>
<keyword evidence="3" id="KW-0863">Zinc-finger</keyword>
<dbReference type="Pfam" id="PF00076">
    <property type="entry name" value="RRM_1"/>
    <property type="match status" value="1"/>
</dbReference>
<feature type="compositionally biased region" description="Pro residues" evidence="5">
    <location>
        <begin position="377"/>
        <end position="387"/>
    </location>
</feature>
<dbReference type="Pfam" id="PF00098">
    <property type="entry name" value="zf-CCHC"/>
    <property type="match status" value="1"/>
</dbReference>
<dbReference type="OrthoDB" id="1099063at2759"/>
<evidence type="ECO:0000256" key="5">
    <source>
        <dbReference type="SAM" id="MobiDB-lite"/>
    </source>
</evidence>
<dbReference type="SUPFAM" id="SSF54928">
    <property type="entry name" value="RNA-binding domain, RBD"/>
    <property type="match status" value="1"/>
</dbReference>
<dbReference type="Proteomes" id="UP000567179">
    <property type="component" value="Unassembled WGS sequence"/>
</dbReference>
<dbReference type="Gene3D" id="4.10.60.10">
    <property type="entry name" value="Zinc finger, CCHC-type"/>
    <property type="match status" value="1"/>
</dbReference>
<feature type="compositionally biased region" description="Pro residues" evidence="5">
    <location>
        <begin position="313"/>
        <end position="324"/>
    </location>
</feature>
<dbReference type="Gene3D" id="3.30.70.330">
    <property type="match status" value="1"/>
</dbReference>
<dbReference type="EMBL" id="JAACJJ010000056">
    <property type="protein sequence ID" value="KAF5312341.1"/>
    <property type="molecule type" value="Genomic_DNA"/>
</dbReference>
<evidence type="ECO:0008006" key="10">
    <source>
        <dbReference type="Google" id="ProtNLM"/>
    </source>
</evidence>
<gene>
    <name evidence="8" type="ORF">D9619_003114</name>
</gene>
<dbReference type="GO" id="GO:0000398">
    <property type="term" value="P:mRNA splicing, via spliceosome"/>
    <property type="evidence" value="ECO:0007669"/>
    <property type="project" value="TreeGrafter"/>
</dbReference>
<keyword evidence="3" id="KW-0479">Metal-binding</keyword>
<evidence type="ECO:0000313" key="8">
    <source>
        <dbReference type="EMBL" id="KAF5312341.1"/>
    </source>
</evidence>
<dbReference type="AlphaFoldDB" id="A0A8H5EU04"/>
<sequence>MAATNTVDDTAIPSDNWGPQDESAMGPGNNGLAGSGVALPVDDRGPPQDPENPEYPRGSSVSENDTYREKQVKPNKVYIGGLPEHTRQEDLQSCFGKIGSIINIELKVGYGFVEFDNREAAEESVAKYHEGYFMGNKIRVELSHGGGRTAKFAGDPGACFKCAQMGHWARECPNSGPPRRPNYEPPLIDRIQRDYPPRGVPRDDFPPRMPPRDGRYDYPPPPPPMRDMRRPPSPREYREYGPPPGARPREYDDFRRGPPPPVADRDRFPPPQDYRGRYPPPPPQDVPYRGYGAPPPPVYDRYDRRPNDRYQPYPQPPGPRPRTPPRVRDDYDRAGPPRDYIEYRGRPVSPPRYPPDYGRAHGNNSPSARYRRRSESPPRPVAPPYEGYPPMNGYMSGAVPPPQAGPPRVARDYVPPRNNRDMVEPTGGFRRS</sequence>
<feature type="domain" description="RRM" evidence="6">
    <location>
        <begin position="75"/>
        <end position="145"/>
    </location>
</feature>
<evidence type="ECO:0000256" key="2">
    <source>
        <dbReference type="ARBA" id="ARBA00022884"/>
    </source>
</evidence>
<dbReference type="GO" id="GO:0008270">
    <property type="term" value="F:zinc ion binding"/>
    <property type="evidence" value="ECO:0007669"/>
    <property type="project" value="UniProtKB-KW"/>
</dbReference>
<evidence type="ECO:0000256" key="3">
    <source>
        <dbReference type="PROSITE-ProRule" id="PRU00047"/>
    </source>
</evidence>
<keyword evidence="9" id="KW-1185">Reference proteome</keyword>
<dbReference type="PANTHER" id="PTHR15481:SF0">
    <property type="entry name" value="LD23870P-RELATED"/>
    <property type="match status" value="1"/>
</dbReference>
<feature type="region of interest" description="Disordered" evidence="5">
    <location>
        <begin position="1"/>
        <end position="70"/>
    </location>
</feature>
<protein>
    <recommendedName>
        <fullName evidence="10">RNA-binding domain-containing protein</fullName>
    </recommendedName>
</protein>
<feature type="compositionally biased region" description="Basic and acidic residues" evidence="5">
    <location>
        <begin position="247"/>
        <end position="256"/>
    </location>
</feature>
<dbReference type="PROSITE" id="PS50102">
    <property type="entry name" value="RRM"/>
    <property type="match status" value="1"/>
</dbReference>
<accession>A0A8H5EU04</accession>
<evidence type="ECO:0000256" key="4">
    <source>
        <dbReference type="PROSITE-ProRule" id="PRU00176"/>
    </source>
</evidence>
<reference evidence="8 9" key="1">
    <citation type="journal article" date="2020" name="ISME J.">
        <title>Uncovering the hidden diversity of litter-decomposition mechanisms in mushroom-forming fungi.</title>
        <authorList>
            <person name="Floudas D."/>
            <person name="Bentzer J."/>
            <person name="Ahren D."/>
            <person name="Johansson T."/>
            <person name="Persson P."/>
            <person name="Tunlid A."/>
        </authorList>
    </citation>
    <scope>NUCLEOTIDE SEQUENCE [LARGE SCALE GENOMIC DNA]</scope>
    <source>
        <strain evidence="8 9">CBS 101986</strain>
    </source>
</reference>
<dbReference type="SMART" id="SM00360">
    <property type="entry name" value="RRM"/>
    <property type="match status" value="1"/>
</dbReference>
<keyword evidence="3" id="KW-0862">Zinc</keyword>
<dbReference type="GO" id="GO:0061574">
    <property type="term" value="C:ASAP complex"/>
    <property type="evidence" value="ECO:0007669"/>
    <property type="project" value="TreeGrafter"/>
</dbReference>